<dbReference type="Proteomes" id="UP000318413">
    <property type="component" value="Unassembled WGS sequence"/>
</dbReference>
<evidence type="ECO:0000313" key="3">
    <source>
        <dbReference type="EMBL" id="TPG12695.1"/>
    </source>
</evidence>
<dbReference type="InterPro" id="IPR036282">
    <property type="entry name" value="Glutathione-S-Trfase_C_sf"/>
</dbReference>
<dbReference type="PANTHER" id="PTHR44051:SF8">
    <property type="entry name" value="GLUTATHIONE S-TRANSFERASE GSTA"/>
    <property type="match status" value="1"/>
</dbReference>
<proteinExistence type="predicted"/>
<dbReference type="GO" id="GO:0016740">
    <property type="term" value="F:transferase activity"/>
    <property type="evidence" value="ECO:0007669"/>
    <property type="project" value="UniProtKB-KW"/>
</dbReference>
<dbReference type="RefSeq" id="WP_140870321.1">
    <property type="nucleotide sequence ID" value="NZ_RCZK01000005.1"/>
</dbReference>
<dbReference type="InterPro" id="IPR004045">
    <property type="entry name" value="Glutathione_S-Trfase_N"/>
</dbReference>
<feature type="domain" description="GST C-terminal" evidence="2">
    <location>
        <begin position="84"/>
        <end position="208"/>
    </location>
</feature>
<dbReference type="SUPFAM" id="SSF52833">
    <property type="entry name" value="Thioredoxin-like"/>
    <property type="match status" value="1"/>
</dbReference>
<comment type="caution">
    <text evidence="3">The sequence shown here is derived from an EMBL/GenBank/DDBJ whole genome shotgun (WGS) entry which is preliminary data.</text>
</comment>
<dbReference type="SFLD" id="SFLDG00358">
    <property type="entry name" value="Main_(cytGST)"/>
    <property type="match status" value="1"/>
</dbReference>
<protein>
    <submittedName>
        <fullName evidence="3">Glutathione S-transferase family protein</fullName>
    </submittedName>
</protein>
<evidence type="ECO:0000259" key="2">
    <source>
        <dbReference type="PROSITE" id="PS50405"/>
    </source>
</evidence>
<dbReference type="PROSITE" id="PS50404">
    <property type="entry name" value="GST_NTER"/>
    <property type="match status" value="1"/>
</dbReference>
<dbReference type="Pfam" id="PF02798">
    <property type="entry name" value="GST_N"/>
    <property type="match status" value="1"/>
</dbReference>
<feature type="domain" description="GST N-terminal" evidence="1">
    <location>
        <begin position="1"/>
        <end position="78"/>
    </location>
</feature>
<sequence>MITLYFAPMTRSIRIMWLLEEMALPYRLEPRAFNADGERGFAQATPSGKFPVIVDANTVVSESGAIVQYLVERYDDGKFAPPIGSPLRGRYLHWLHFIEATVAAPINSYVWLAVYRSDAAANADIIGRFRDAAHQHFDLIETALMHDDFLVGDSFSAADVMMGFTLWSARMLRLLTDAHPRTSAYLDRLLARPGFAKAIAESKKLAHS</sequence>
<reference evidence="3 4" key="1">
    <citation type="journal article" date="2019" name="Environ. Microbiol.">
        <title>Species interactions and distinct microbial communities in high Arctic permafrost affected cryosols are associated with the CH4 and CO2 gas fluxes.</title>
        <authorList>
            <person name="Altshuler I."/>
            <person name="Hamel J."/>
            <person name="Turney S."/>
            <person name="Magnuson E."/>
            <person name="Levesque R."/>
            <person name="Greer C."/>
            <person name="Whyte L.G."/>
        </authorList>
    </citation>
    <scope>NUCLEOTIDE SEQUENCE [LARGE SCALE GENOMIC DNA]</scope>
    <source>
        <strain evidence="3 4">S5.1</strain>
    </source>
</reference>
<keyword evidence="3" id="KW-0808">Transferase</keyword>
<evidence type="ECO:0000259" key="1">
    <source>
        <dbReference type="PROSITE" id="PS50404"/>
    </source>
</evidence>
<evidence type="ECO:0000313" key="4">
    <source>
        <dbReference type="Proteomes" id="UP000318413"/>
    </source>
</evidence>
<name>A0A502CG45_9SPHN</name>
<dbReference type="Pfam" id="PF13410">
    <property type="entry name" value="GST_C_2"/>
    <property type="match status" value="1"/>
</dbReference>
<dbReference type="PANTHER" id="PTHR44051">
    <property type="entry name" value="GLUTATHIONE S-TRANSFERASE-RELATED"/>
    <property type="match status" value="1"/>
</dbReference>
<dbReference type="SUPFAM" id="SSF47616">
    <property type="entry name" value="GST C-terminal domain-like"/>
    <property type="match status" value="1"/>
</dbReference>
<dbReference type="AlphaFoldDB" id="A0A502CG45"/>
<dbReference type="OrthoDB" id="9810080at2"/>
<accession>A0A502CG45</accession>
<dbReference type="CDD" id="cd03046">
    <property type="entry name" value="GST_N_GTT1_like"/>
    <property type="match status" value="1"/>
</dbReference>
<dbReference type="InterPro" id="IPR040079">
    <property type="entry name" value="Glutathione_S-Trfase"/>
</dbReference>
<dbReference type="Gene3D" id="3.40.30.10">
    <property type="entry name" value="Glutaredoxin"/>
    <property type="match status" value="1"/>
</dbReference>
<dbReference type="Gene3D" id="1.20.1050.10">
    <property type="match status" value="1"/>
</dbReference>
<gene>
    <name evidence="3" type="ORF">EAH84_07900</name>
</gene>
<dbReference type="EMBL" id="RCZK01000005">
    <property type="protein sequence ID" value="TPG12695.1"/>
    <property type="molecule type" value="Genomic_DNA"/>
</dbReference>
<dbReference type="InterPro" id="IPR036249">
    <property type="entry name" value="Thioredoxin-like_sf"/>
</dbReference>
<dbReference type="SFLD" id="SFLDS00019">
    <property type="entry name" value="Glutathione_Transferase_(cytos"/>
    <property type="match status" value="1"/>
</dbReference>
<dbReference type="SFLD" id="SFLDG01150">
    <property type="entry name" value="Main.1:_Beta-like"/>
    <property type="match status" value="1"/>
</dbReference>
<organism evidence="3 4">
    <name type="scientific">Sphingomonas oligophenolica</name>
    <dbReference type="NCBI Taxonomy" id="301154"/>
    <lineage>
        <taxon>Bacteria</taxon>
        <taxon>Pseudomonadati</taxon>
        <taxon>Pseudomonadota</taxon>
        <taxon>Alphaproteobacteria</taxon>
        <taxon>Sphingomonadales</taxon>
        <taxon>Sphingomonadaceae</taxon>
        <taxon>Sphingomonas</taxon>
    </lineage>
</organism>
<dbReference type="InterPro" id="IPR010987">
    <property type="entry name" value="Glutathione-S-Trfase_C-like"/>
</dbReference>
<keyword evidence="4" id="KW-1185">Reference proteome</keyword>
<dbReference type="PROSITE" id="PS50405">
    <property type="entry name" value="GST_CTER"/>
    <property type="match status" value="1"/>
</dbReference>